<evidence type="ECO:0000256" key="1">
    <source>
        <dbReference type="SAM" id="MobiDB-lite"/>
    </source>
</evidence>
<dbReference type="GO" id="GO:0043130">
    <property type="term" value="F:ubiquitin binding"/>
    <property type="evidence" value="ECO:0007669"/>
    <property type="project" value="InterPro"/>
</dbReference>
<protein>
    <recommendedName>
        <fullName evidence="3">CUE domain-containing protein</fullName>
    </recommendedName>
</protein>
<feature type="compositionally biased region" description="Low complexity" evidence="1">
    <location>
        <begin position="81"/>
        <end position="98"/>
    </location>
</feature>
<evidence type="ECO:0000256" key="2">
    <source>
        <dbReference type="SAM" id="SignalP"/>
    </source>
</evidence>
<reference evidence="5" key="2">
    <citation type="submission" date="2009-11" db="EMBL/GenBank/DDBJ databases">
        <title>The Genome Sequence of Allomyces macrogynus strain ATCC 38327.</title>
        <authorList>
            <consortium name="The Broad Institute Genome Sequencing Platform"/>
            <person name="Russ C."/>
            <person name="Cuomo C."/>
            <person name="Shea T."/>
            <person name="Young S.K."/>
            <person name="Zeng Q."/>
            <person name="Koehrsen M."/>
            <person name="Haas B."/>
            <person name="Borodovsky M."/>
            <person name="Guigo R."/>
            <person name="Alvarado L."/>
            <person name="Berlin A."/>
            <person name="Borenstein D."/>
            <person name="Chen Z."/>
            <person name="Engels R."/>
            <person name="Freedman E."/>
            <person name="Gellesch M."/>
            <person name="Goldberg J."/>
            <person name="Griggs A."/>
            <person name="Gujja S."/>
            <person name="Heiman D."/>
            <person name="Hepburn T."/>
            <person name="Howarth C."/>
            <person name="Jen D."/>
            <person name="Larson L."/>
            <person name="Lewis B."/>
            <person name="Mehta T."/>
            <person name="Park D."/>
            <person name="Pearson M."/>
            <person name="Roberts A."/>
            <person name="Saif S."/>
            <person name="Shenoy N."/>
            <person name="Sisk P."/>
            <person name="Stolte C."/>
            <person name="Sykes S."/>
            <person name="Walk T."/>
            <person name="White J."/>
            <person name="Yandava C."/>
            <person name="Burger G."/>
            <person name="Gray M.W."/>
            <person name="Holland P.W.H."/>
            <person name="King N."/>
            <person name="Lang F.B.F."/>
            <person name="Roger A.J."/>
            <person name="Ruiz-Trillo I."/>
            <person name="Lander E."/>
            <person name="Nusbaum C."/>
        </authorList>
    </citation>
    <scope>NUCLEOTIDE SEQUENCE [LARGE SCALE GENOMIC DNA]</scope>
    <source>
        <strain evidence="5">ATCC 38327</strain>
    </source>
</reference>
<feature type="domain" description="CUE" evidence="3">
    <location>
        <begin position="31"/>
        <end position="73"/>
    </location>
</feature>
<dbReference type="Gene3D" id="1.10.8.10">
    <property type="entry name" value="DNA helicase RuvA subunit, C-terminal domain"/>
    <property type="match status" value="1"/>
</dbReference>
<accession>A0A0L0S9X4</accession>
<evidence type="ECO:0000259" key="3">
    <source>
        <dbReference type="PROSITE" id="PS51140"/>
    </source>
</evidence>
<dbReference type="CDD" id="cd14376">
    <property type="entry name" value="CUE_AUP1_AMFR_like"/>
    <property type="match status" value="1"/>
</dbReference>
<sequence length="153" mass="16094">MDMITLFILLTILFATVGFFTGPSGPRRYPVTEEMVSQVVALFPDVDRTAARNDLQLSGSIEATVENILAGKVRRQGAGAGTAPTGARTTNAAAPAASPASARARWEGWIRGESLQAKRMSMVAEFRPAFLAKEAALAQTAASTLGAGRIKAD</sequence>
<dbReference type="VEuPathDB" id="FungiDB:AMAG_03572"/>
<feature type="chain" id="PRO_5005547996" description="CUE domain-containing protein" evidence="2">
    <location>
        <begin position="19"/>
        <end position="153"/>
    </location>
</feature>
<keyword evidence="5" id="KW-1185">Reference proteome</keyword>
<feature type="region of interest" description="Disordered" evidence="1">
    <location>
        <begin position="76"/>
        <end position="98"/>
    </location>
</feature>
<gene>
    <name evidence="4" type="ORF">AMAG_03572</name>
</gene>
<evidence type="ECO:0000313" key="5">
    <source>
        <dbReference type="Proteomes" id="UP000054350"/>
    </source>
</evidence>
<dbReference type="OrthoDB" id="3824970at2759"/>
<keyword evidence="2" id="KW-0732">Signal</keyword>
<evidence type="ECO:0000313" key="4">
    <source>
        <dbReference type="EMBL" id="KNE59261.1"/>
    </source>
</evidence>
<dbReference type="Proteomes" id="UP000054350">
    <property type="component" value="Unassembled WGS sequence"/>
</dbReference>
<name>A0A0L0S9X4_ALLM3</name>
<proteinExistence type="predicted"/>
<feature type="signal peptide" evidence="2">
    <location>
        <begin position="1"/>
        <end position="18"/>
    </location>
</feature>
<reference evidence="4 5" key="1">
    <citation type="submission" date="2009-11" db="EMBL/GenBank/DDBJ databases">
        <title>Annotation of Allomyces macrogynus ATCC 38327.</title>
        <authorList>
            <consortium name="The Broad Institute Genome Sequencing Platform"/>
            <person name="Russ C."/>
            <person name="Cuomo C."/>
            <person name="Burger G."/>
            <person name="Gray M.W."/>
            <person name="Holland P.W.H."/>
            <person name="King N."/>
            <person name="Lang F.B.F."/>
            <person name="Roger A.J."/>
            <person name="Ruiz-Trillo I."/>
            <person name="Young S.K."/>
            <person name="Zeng Q."/>
            <person name="Gargeya S."/>
            <person name="Fitzgerald M."/>
            <person name="Haas B."/>
            <person name="Abouelleil A."/>
            <person name="Alvarado L."/>
            <person name="Arachchi H.M."/>
            <person name="Berlin A."/>
            <person name="Chapman S.B."/>
            <person name="Gearin G."/>
            <person name="Goldberg J."/>
            <person name="Griggs A."/>
            <person name="Gujja S."/>
            <person name="Hansen M."/>
            <person name="Heiman D."/>
            <person name="Howarth C."/>
            <person name="Larimer J."/>
            <person name="Lui A."/>
            <person name="MacDonald P.J.P."/>
            <person name="McCowen C."/>
            <person name="Montmayeur A."/>
            <person name="Murphy C."/>
            <person name="Neiman D."/>
            <person name="Pearson M."/>
            <person name="Priest M."/>
            <person name="Roberts A."/>
            <person name="Saif S."/>
            <person name="Shea T."/>
            <person name="Sisk P."/>
            <person name="Stolte C."/>
            <person name="Sykes S."/>
            <person name="Wortman J."/>
            <person name="Nusbaum C."/>
            <person name="Birren B."/>
        </authorList>
    </citation>
    <scope>NUCLEOTIDE SEQUENCE [LARGE SCALE GENOMIC DNA]</scope>
    <source>
        <strain evidence="4 5">ATCC 38327</strain>
    </source>
</reference>
<dbReference type="PROSITE" id="PS51140">
    <property type="entry name" value="CUE"/>
    <property type="match status" value="1"/>
</dbReference>
<dbReference type="AlphaFoldDB" id="A0A0L0S9X4"/>
<dbReference type="InterPro" id="IPR003892">
    <property type="entry name" value="CUE"/>
</dbReference>
<dbReference type="EMBL" id="GG745334">
    <property type="protein sequence ID" value="KNE59261.1"/>
    <property type="molecule type" value="Genomic_DNA"/>
</dbReference>
<organism evidence="4 5">
    <name type="scientific">Allomyces macrogynus (strain ATCC 38327)</name>
    <name type="common">Allomyces javanicus var. macrogynus</name>
    <dbReference type="NCBI Taxonomy" id="578462"/>
    <lineage>
        <taxon>Eukaryota</taxon>
        <taxon>Fungi</taxon>
        <taxon>Fungi incertae sedis</taxon>
        <taxon>Blastocladiomycota</taxon>
        <taxon>Blastocladiomycetes</taxon>
        <taxon>Blastocladiales</taxon>
        <taxon>Blastocladiaceae</taxon>
        <taxon>Allomyces</taxon>
    </lineage>
</organism>
<dbReference type="SMART" id="SM00546">
    <property type="entry name" value="CUE"/>
    <property type="match status" value="1"/>
</dbReference>
<dbReference type="Pfam" id="PF02845">
    <property type="entry name" value="CUE"/>
    <property type="match status" value="1"/>
</dbReference>